<dbReference type="Pfam" id="PF22483">
    <property type="entry name" value="Mu-transpos_C_2"/>
    <property type="match status" value="1"/>
</dbReference>
<dbReference type="InterPro" id="IPR054353">
    <property type="entry name" value="IstA-like_C"/>
</dbReference>
<dbReference type="SUPFAM" id="SSF53098">
    <property type="entry name" value="Ribonuclease H-like"/>
    <property type="match status" value="1"/>
</dbReference>
<dbReference type="PANTHER" id="PTHR35004:SF7">
    <property type="entry name" value="INTEGRASE PROTEIN"/>
    <property type="match status" value="1"/>
</dbReference>
<accession>A0A078MA39</accession>
<dbReference type="PROSITE" id="PS50994">
    <property type="entry name" value="INTEGRASE"/>
    <property type="match status" value="1"/>
</dbReference>
<dbReference type="GO" id="GO:0015074">
    <property type="term" value="P:DNA integration"/>
    <property type="evidence" value="ECO:0007669"/>
    <property type="project" value="InterPro"/>
</dbReference>
<dbReference type="AlphaFoldDB" id="A0A078MA39"/>
<evidence type="ECO:0000259" key="1">
    <source>
        <dbReference type="PROSITE" id="PS50994"/>
    </source>
</evidence>
<reference evidence="3" key="1">
    <citation type="submission" date="2014-07" db="EMBL/GenBank/DDBJ databases">
        <authorList>
            <person name="Urmite Genomes Urmite Genomes"/>
        </authorList>
    </citation>
    <scope>NUCLEOTIDE SEQUENCE</scope>
    <source>
        <strain evidence="3">13S34_air</strain>
    </source>
</reference>
<dbReference type="EMBL" id="LN483075">
    <property type="protein sequence ID" value="CEA04258.1"/>
    <property type="molecule type" value="Genomic_DNA"/>
</dbReference>
<sequence length="500" mass="57916">MLTMIQVHHIKFLYEEKGYSLRKIAEETGHDFKTVQKYVEQQDFNLKLEKRKPVSKKIDAYKEDIMKWLMADLDMPRKQRHTGKRVFDRLKAKHKEELDISLRSVQAFVSEVKKDLQLKKEEAAVPLSHTPGQAQADFGEAIFEENGERFKGFYFNLSFPYSNGGYTQIFRGQNQECLLQAMQQIFEHLGGVPTIILFDNLSAAVKQIKKDGGRVLVEQFTRFAAHYGFQSNFCNPGKGNEKGHVEGKVGYHRRNLFVPMPVFESLEAYNQTLFTLCEQDQERPHYKRQIMISQLMVKDKKALKPLPNVSFEVQRVIQLKANGYGKIQFDTNHYSTTPDFAYTKVWVKIKHDTVSILTEDYQEIVRHPRLYGTGLESMKWTPYLHLIAKKPKSLKQTLFYQALPDPWKDFIDAQAKPRPAIELLADFMKQEEDLDRATEALTTTLQLGVKDLDSIRLTWNRLGQPEPYIEDIQVPNAFIQPEQNPDLSIYDTLLTGGVRG</sequence>
<dbReference type="InterPro" id="IPR001584">
    <property type="entry name" value="Integrase_cat-core"/>
</dbReference>
<organism evidence="3">
    <name type="scientific">Metalysinibacillus saudimassiliensis</name>
    <dbReference type="NCBI Taxonomy" id="1461583"/>
    <lineage>
        <taxon>Bacteria</taxon>
        <taxon>Bacillati</taxon>
        <taxon>Bacillota</taxon>
        <taxon>Bacilli</taxon>
        <taxon>Bacillales</taxon>
        <taxon>Caryophanaceae</taxon>
        <taxon>Metalysinibacillus</taxon>
    </lineage>
</organism>
<dbReference type="InterPro" id="IPR012337">
    <property type="entry name" value="RNaseH-like_sf"/>
</dbReference>
<dbReference type="NCBIfam" id="NF033546">
    <property type="entry name" value="transpos_IS21"/>
    <property type="match status" value="1"/>
</dbReference>
<evidence type="ECO:0000313" key="3">
    <source>
        <dbReference type="EMBL" id="CEA04258.1"/>
    </source>
</evidence>
<proteinExistence type="predicted"/>
<dbReference type="PATRIC" id="fig|1461583.4.peg.1829"/>
<dbReference type="HOGENOM" id="CLU_020626_2_1_9"/>
<dbReference type="EMBL" id="LN483073">
    <property type="protein sequence ID" value="CEA00161.1"/>
    <property type="molecule type" value="Genomic_DNA"/>
</dbReference>
<dbReference type="PANTHER" id="PTHR35004">
    <property type="entry name" value="TRANSPOSASE RV3428C-RELATED"/>
    <property type="match status" value="1"/>
</dbReference>
<protein>
    <submittedName>
        <fullName evidence="3">Integrase core domain protein</fullName>
    </submittedName>
</protein>
<feature type="domain" description="Integrase catalytic" evidence="1">
    <location>
        <begin position="127"/>
        <end position="301"/>
    </location>
</feature>
<name>A0A078MA39_9BACL</name>
<gene>
    <name evidence="2" type="ORF">BN1050_00490</name>
    <name evidence="3" type="ORF">BN1050_01906</name>
</gene>
<evidence type="ECO:0000313" key="2">
    <source>
        <dbReference type="EMBL" id="CEA00161.1"/>
    </source>
</evidence>